<keyword evidence="2" id="KW-1185">Reference proteome</keyword>
<evidence type="ECO:0000313" key="1">
    <source>
        <dbReference type="EMBL" id="STZ76654.1"/>
    </source>
</evidence>
<protein>
    <submittedName>
        <fullName evidence="1">Uncharacterized protein</fullName>
    </submittedName>
</protein>
<accession>A0A378UGZ1</accession>
<sequence>MIFFGREDGHLDKSQTDYLEKLLIGLFRQTDLKLDNVNSGNTSYIDKTSKIKAQNIWDIVLEIMEGVANIQIFEGYKAENEPFEGTDAARAKAVIELPDGVNISGNSFRENQCKLFQYLLAHPTYKVMVENYVLNGKATSGHCLGTEPNYLPDGQAYTVKLKDGIFLYTHYSTMARRKAIQKFADSVGLDLNILWD</sequence>
<reference evidence="1 2" key="1">
    <citation type="submission" date="2018-06" db="EMBL/GenBank/DDBJ databases">
        <authorList>
            <consortium name="Pathogen Informatics"/>
            <person name="Doyle S."/>
        </authorList>
    </citation>
    <scope>NUCLEOTIDE SEQUENCE [LARGE SCALE GENOMIC DNA]</scope>
    <source>
        <strain evidence="1 2">NCTC10295</strain>
    </source>
</reference>
<dbReference type="EMBL" id="UGQS01000002">
    <property type="protein sequence ID" value="STZ76654.1"/>
    <property type="molecule type" value="Genomic_DNA"/>
</dbReference>
<name>A0A378UGZ1_BERDE</name>
<gene>
    <name evidence="1" type="ORF">NCTC10295_01429</name>
</gene>
<dbReference type="AlphaFoldDB" id="A0A378UGZ1"/>
<dbReference type="Proteomes" id="UP000254651">
    <property type="component" value="Unassembled WGS sequence"/>
</dbReference>
<organism evidence="1 2">
    <name type="scientific">Bergeriella denitrificans</name>
    <name type="common">Neisseria denitrificans</name>
    <dbReference type="NCBI Taxonomy" id="494"/>
    <lineage>
        <taxon>Bacteria</taxon>
        <taxon>Pseudomonadati</taxon>
        <taxon>Pseudomonadota</taxon>
        <taxon>Betaproteobacteria</taxon>
        <taxon>Neisseriales</taxon>
        <taxon>Neisseriaceae</taxon>
        <taxon>Bergeriella</taxon>
    </lineage>
</organism>
<evidence type="ECO:0000313" key="2">
    <source>
        <dbReference type="Proteomes" id="UP000254651"/>
    </source>
</evidence>
<proteinExistence type="predicted"/>